<comment type="subcellular location">
    <subcellularLocation>
        <location evidence="1">Periplasm</location>
    </subcellularLocation>
</comment>
<evidence type="ECO:0000259" key="5">
    <source>
        <dbReference type="Pfam" id="PF07940"/>
    </source>
</evidence>
<dbReference type="InterPro" id="IPR031680">
    <property type="entry name" value="Hepar_II_III_N"/>
</dbReference>
<evidence type="ECO:0000256" key="2">
    <source>
        <dbReference type="ARBA" id="ARBA00022729"/>
    </source>
</evidence>
<feature type="domain" description="Heparinase II/III-like C-terminal" evidence="5">
    <location>
        <begin position="359"/>
        <end position="530"/>
    </location>
</feature>
<keyword evidence="4" id="KW-0456">Lyase</keyword>
<evidence type="ECO:0000313" key="7">
    <source>
        <dbReference type="EMBL" id="MFD0961827.1"/>
    </source>
</evidence>
<dbReference type="Pfam" id="PF07940">
    <property type="entry name" value="Hepar_II_III_C"/>
    <property type="match status" value="1"/>
</dbReference>
<dbReference type="PROSITE" id="PS51257">
    <property type="entry name" value="PROKAR_LIPOPROTEIN"/>
    <property type="match status" value="1"/>
</dbReference>
<keyword evidence="3" id="KW-0574">Periplasm</keyword>
<evidence type="ECO:0000256" key="1">
    <source>
        <dbReference type="ARBA" id="ARBA00004418"/>
    </source>
</evidence>
<name>A0ABW3HWB5_9BACL</name>
<proteinExistence type="predicted"/>
<evidence type="ECO:0000313" key="8">
    <source>
        <dbReference type="Proteomes" id="UP001596989"/>
    </source>
</evidence>
<dbReference type="Proteomes" id="UP001596989">
    <property type="component" value="Unassembled WGS sequence"/>
</dbReference>
<evidence type="ECO:0000259" key="6">
    <source>
        <dbReference type="Pfam" id="PF16889"/>
    </source>
</evidence>
<dbReference type="EMBL" id="JBHTJZ010000067">
    <property type="protein sequence ID" value="MFD0961827.1"/>
    <property type="molecule type" value="Genomic_DNA"/>
</dbReference>
<evidence type="ECO:0000256" key="3">
    <source>
        <dbReference type="ARBA" id="ARBA00022764"/>
    </source>
</evidence>
<dbReference type="PANTHER" id="PTHR39210">
    <property type="entry name" value="HEPARIN-SULFATE LYASE"/>
    <property type="match status" value="1"/>
</dbReference>
<dbReference type="Gene3D" id="1.50.10.100">
    <property type="entry name" value="Chondroitin AC/alginate lyase"/>
    <property type="match status" value="1"/>
</dbReference>
<keyword evidence="2" id="KW-0732">Signal</keyword>
<organism evidence="7 8">
    <name type="scientific">Paenibacillus chungangensis</name>
    <dbReference type="NCBI Taxonomy" id="696535"/>
    <lineage>
        <taxon>Bacteria</taxon>
        <taxon>Bacillati</taxon>
        <taxon>Bacillota</taxon>
        <taxon>Bacilli</taxon>
        <taxon>Bacillales</taxon>
        <taxon>Paenibacillaceae</taxon>
        <taxon>Paenibacillus</taxon>
    </lineage>
</organism>
<dbReference type="RefSeq" id="WP_377567771.1">
    <property type="nucleotide sequence ID" value="NZ_JBHTJZ010000067.1"/>
</dbReference>
<protein>
    <submittedName>
        <fullName evidence="7">Heparinase II/III family protein</fullName>
    </submittedName>
</protein>
<dbReference type="Gene3D" id="2.70.98.70">
    <property type="match status" value="1"/>
</dbReference>
<gene>
    <name evidence="7" type="ORF">ACFQ2I_21010</name>
</gene>
<dbReference type="Pfam" id="PF16889">
    <property type="entry name" value="Hepar_II_III_N"/>
    <property type="match status" value="1"/>
</dbReference>
<keyword evidence="8" id="KW-1185">Reference proteome</keyword>
<accession>A0ABW3HWB5</accession>
<feature type="domain" description="Heparin-sulfate lyase N-terminal" evidence="6">
    <location>
        <begin position="77"/>
        <end position="330"/>
    </location>
</feature>
<dbReference type="PANTHER" id="PTHR39210:SF1">
    <property type="entry name" value="HEPARIN-SULFATE LYASE"/>
    <property type="match status" value="1"/>
</dbReference>
<evidence type="ECO:0000256" key="4">
    <source>
        <dbReference type="ARBA" id="ARBA00023239"/>
    </source>
</evidence>
<reference evidence="8" key="1">
    <citation type="journal article" date="2019" name="Int. J. Syst. Evol. Microbiol.">
        <title>The Global Catalogue of Microorganisms (GCM) 10K type strain sequencing project: providing services to taxonomists for standard genome sequencing and annotation.</title>
        <authorList>
            <consortium name="The Broad Institute Genomics Platform"/>
            <consortium name="The Broad Institute Genome Sequencing Center for Infectious Disease"/>
            <person name="Wu L."/>
            <person name="Ma J."/>
        </authorList>
    </citation>
    <scope>NUCLEOTIDE SEQUENCE [LARGE SCALE GENOMIC DNA]</scope>
    <source>
        <strain evidence="8">CCUG 59129</strain>
    </source>
</reference>
<dbReference type="InterPro" id="IPR008929">
    <property type="entry name" value="Chondroitin_lyas"/>
</dbReference>
<comment type="caution">
    <text evidence="7">The sequence shown here is derived from an EMBL/GenBank/DDBJ whole genome shotgun (WGS) entry which is preliminary data.</text>
</comment>
<dbReference type="InterPro" id="IPR012480">
    <property type="entry name" value="Hepar_II_III_C"/>
</dbReference>
<sequence length="813" mass="93968">MKSFFCIGIKSVILLILPTLFIASCDDINNNISKVTFSEQLTKNSNDEIINAFFFEPLYLEKRLDADDVVEYAEMLINNQLIVNEKIKNEVRYDISTIDWNMTVTQSPNTYSLYLHTLRPVYYLVKAYEITNNDKYLQTANLMVESWVDYDQTTTNKNRYTWYDHSVSERTENILYFAVVLRQTNPQNTNLDDLIEKHAEWLKNDKNYVSKHNHGIFEDGALIKAGYYLNNKEYINHAIDRIDSQLKYAFPNKYVHIENSFGYHMGIMSYLSNMISFLKNVQDDYVTEATNYLNGAIEFLIYAHKPNLTVPLTGDTLGLLKNEGKIKNNYGNKNLEYVQTQGKSGEMPKDLTKIFLRDGYVIFREHWNNVNFDQSTWLMFKSGFQSSTHKHPDDLSLSLYSKGHDIFIDPGMYNYMVGNNIHDFMNNATAHNIVNVANHSYTISMFNSRKTGIHSFSRLPGYQRVTGYNNIYPNVSIDRSIAYINGNHFIIIDDIQSNNINTYTQTFHLSNEVEIQQLNKADTVLSLINNEYSVLIQQLVEVDNVYSYHGFDDPDRISLVSAGLNSVIESTTIQFSKSGSSEKFITSVRIIKNDDLGHFINNKPILTNQGIHFDKFEISVDSRERVPEPEIDVKIDGNIVTLRNNAGSKSEELAYSFYLLNKDTGKKELASTSYSNINEITFELDKEKSYAVISYTRNNAMETKRKLVGFLKYIETTFIFEKVAPQEPEILNKTVAVTVENKYKFTVELGNMNQYSSKWYIYRNGASYDFISNNSNSIEYTFTEPGTYTCIYRINDIYFGEVEYGNFDQITIK</sequence>
<dbReference type="SUPFAM" id="SSF48230">
    <property type="entry name" value="Chondroitin AC/alginate lyase"/>
    <property type="match status" value="1"/>
</dbReference>